<feature type="region of interest" description="Disordered" evidence="1">
    <location>
        <begin position="112"/>
        <end position="134"/>
    </location>
</feature>
<evidence type="ECO:0000256" key="1">
    <source>
        <dbReference type="SAM" id="MobiDB-lite"/>
    </source>
</evidence>
<accession>A0A182UDS8</accession>
<evidence type="ECO:0000313" key="3">
    <source>
        <dbReference type="Proteomes" id="UP000075902"/>
    </source>
</evidence>
<evidence type="ECO:0000313" key="2">
    <source>
        <dbReference type="EnsemblMetazoa" id="AMEC018584-PA"/>
    </source>
</evidence>
<keyword evidence="3" id="KW-1185">Reference proteome</keyword>
<dbReference type="VEuPathDB" id="VectorBase:AMEC018584"/>
<dbReference type="EnsemblMetazoa" id="AMEC018584-RA">
    <property type="protein sequence ID" value="AMEC018584-PA"/>
    <property type="gene ID" value="AMEC018584"/>
</dbReference>
<protein>
    <submittedName>
        <fullName evidence="2">Uncharacterized protein</fullName>
    </submittedName>
</protein>
<feature type="compositionally biased region" description="Polar residues" evidence="1">
    <location>
        <begin position="117"/>
        <end position="126"/>
    </location>
</feature>
<dbReference type="Proteomes" id="UP000075902">
    <property type="component" value="Unassembled WGS sequence"/>
</dbReference>
<dbReference type="AlphaFoldDB" id="A0A182UDS8"/>
<name>A0A182UDS8_9DIPT</name>
<organism evidence="2 3">
    <name type="scientific">Anopheles melas</name>
    <dbReference type="NCBI Taxonomy" id="34690"/>
    <lineage>
        <taxon>Eukaryota</taxon>
        <taxon>Metazoa</taxon>
        <taxon>Ecdysozoa</taxon>
        <taxon>Arthropoda</taxon>
        <taxon>Hexapoda</taxon>
        <taxon>Insecta</taxon>
        <taxon>Pterygota</taxon>
        <taxon>Neoptera</taxon>
        <taxon>Endopterygota</taxon>
        <taxon>Diptera</taxon>
        <taxon>Nematocera</taxon>
        <taxon>Culicoidea</taxon>
        <taxon>Culicidae</taxon>
        <taxon>Anophelinae</taxon>
        <taxon>Anopheles</taxon>
    </lineage>
</organism>
<reference evidence="3" key="1">
    <citation type="submission" date="2014-01" db="EMBL/GenBank/DDBJ databases">
        <title>The Genome Sequence of Anopheles melas CM1001059_A (V2).</title>
        <authorList>
            <consortium name="The Broad Institute Genomics Platform"/>
            <person name="Neafsey D.E."/>
            <person name="Besansky N."/>
            <person name="Howell P."/>
            <person name="Walton C."/>
            <person name="Young S.K."/>
            <person name="Zeng Q."/>
            <person name="Gargeya S."/>
            <person name="Fitzgerald M."/>
            <person name="Haas B."/>
            <person name="Abouelleil A."/>
            <person name="Allen A.W."/>
            <person name="Alvarado L."/>
            <person name="Arachchi H.M."/>
            <person name="Berlin A.M."/>
            <person name="Chapman S.B."/>
            <person name="Gainer-Dewar J."/>
            <person name="Goldberg J."/>
            <person name="Griggs A."/>
            <person name="Gujja S."/>
            <person name="Hansen M."/>
            <person name="Howarth C."/>
            <person name="Imamovic A."/>
            <person name="Ireland A."/>
            <person name="Larimer J."/>
            <person name="McCowan C."/>
            <person name="Murphy C."/>
            <person name="Pearson M."/>
            <person name="Poon T.W."/>
            <person name="Priest M."/>
            <person name="Roberts A."/>
            <person name="Saif S."/>
            <person name="Shea T."/>
            <person name="Sisk P."/>
            <person name="Sykes S."/>
            <person name="Wortman J."/>
            <person name="Nusbaum C."/>
            <person name="Birren B."/>
        </authorList>
    </citation>
    <scope>NUCLEOTIDE SEQUENCE [LARGE SCALE GENOMIC DNA]</scope>
    <source>
        <strain evidence="3">CM1001059</strain>
    </source>
</reference>
<sequence>MATETNAFRNHPCTHNYAKMNVHRYDYGAAFHGPVQRPVKYSQLLVNRFASIPNKNGPKNQSCTLMQQTRGYEVVGRKGDVEGCTLPPRPLLCPNRSGADAIVRIRNLSEELRTSHRGAQQQQNVPDTPGTVRG</sequence>
<reference evidence="2" key="2">
    <citation type="submission" date="2020-05" db="UniProtKB">
        <authorList>
            <consortium name="EnsemblMetazoa"/>
        </authorList>
    </citation>
    <scope>IDENTIFICATION</scope>
    <source>
        <strain evidence="2">CM1001059</strain>
    </source>
</reference>
<proteinExistence type="predicted"/>